<keyword evidence="1" id="KW-0812">Transmembrane</keyword>
<dbReference type="AlphaFoldDB" id="A0A396STS6"/>
<reference evidence="2 3" key="1">
    <citation type="submission" date="2018-07" db="EMBL/GenBank/DDBJ databases">
        <title>Genome sequences of six Lactobacillus spp. isolated from bumble bee guts.</title>
        <authorList>
            <person name="Motta E.V.S."/>
            <person name="Moran N.A."/>
        </authorList>
    </citation>
    <scope>NUCLEOTIDE SEQUENCE [LARGE SCALE GENOMIC DNA]</scope>
    <source>
        <strain evidence="2 3">OCC3</strain>
    </source>
</reference>
<comment type="caution">
    <text evidence="2">The sequence shown here is derived from an EMBL/GenBank/DDBJ whole genome shotgun (WGS) entry which is preliminary data.</text>
</comment>
<protein>
    <submittedName>
        <fullName evidence="2">Immunity protein</fullName>
    </submittedName>
</protein>
<keyword evidence="1" id="KW-1133">Transmembrane helix</keyword>
<dbReference type="Proteomes" id="UP000265862">
    <property type="component" value="Unassembled WGS sequence"/>
</dbReference>
<proteinExistence type="predicted"/>
<organism evidence="2 3">
    <name type="scientific">Lactobacillus bombicola</name>
    <dbReference type="NCBI Taxonomy" id="1505723"/>
    <lineage>
        <taxon>Bacteria</taxon>
        <taxon>Bacillati</taxon>
        <taxon>Bacillota</taxon>
        <taxon>Bacilli</taxon>
        <taxon>Lactobacillales</taxon>
        <taxon>Lactobacillaceae</taxon>
        <taxon>Lactobacillus</taxon>
    </lineage>
</organism>
<evidence type="ECO:0000313" key="2">
    <source>
        <dbReference type="EMBL" id="RHW55017.1"/>
    </source>
</evidence>
<evidence type="ECO:0000313" key="3">
    <source>
        <dbReference type="Proteomes" id="UP000265862"/>
    </source>
</evidence>
<accession>A0A396STS6</accession>
<feature type="transmembrane region" description="Helical" evidence="1">
    <location>
        <begin position="5"/>
        <end position="22"/>
    </location>
</feature>
<dbReference type="EMBL" id="QOCV01000004">
    <property type="protein sequence ID" value="RHW55017.1"/>
    <property type="molecule type" value="Genomic_DNA"/>
</dbReference>
<evidence type="ECO:0000256" key="1">
    <source>
        <dbReference type="SAM" id="Phobius"/>
    </source>
</evidence>
<dbReference type="RefSeq" id="WP_118897749.1">
    <property type="nucleotide sequence ID" value="NZ_QOCV01000004.1"/>
</dbReference>
<name>A0A396STS6_9LACO</name>
<gene>
    <name evidence="2" type="ORF">DS835_02595</name>
</gene>
<keyword evidence="1" id="KW-0472">Membrane</keyword>
<sequence>MVEQLCGIIAIILGIWEIYSVHKTFSEVKRHGNENTSGFLPLALWSGIVVSLAFIIIGICLILKLW</sequence>
<feature type="transmembrane region" description="Helical" evidence="1">
    <location>
        <begin position="42"/>
        <end position="63"/>
    </location>
</feature>